<accession>A0A1M6K4L1</accession>
<dbReference type="Proteomes" id="UP000184310">
    <property type="component" value="Unassembled WGS sequence"/>
</dbReference>
<dbReference type="STRING" id="1121302.SAMN02745163_02094"/>
<evidence type="ECO:0000313" key="2">
    <source>
        <dbReference type="Proteomes" id="UP000184310"/>
    </source>
</evidence>
<proteinExistence type="predicted"/>
<evidence type="ECO:0000313" key="1">
    <source>
        <dbReference type="EMBL" id="SHJ53831.1"/>
    </source>
</evidence>
<organism evidence="1 2">
    <name type="scientific">Clostridium cavendishii DSM 21758</name>
    <dbReference type="NCBI Taxonomy" id="1121302"/>
    <lineage>
        <taxon>Bacteria</taxon>
        <taxon>Bacillati</taxon>
        <taxon>Bacillota</taxon>
        <taxon>Clostridia</taxon>
        <taxon>Eubacteriales</taxon>
        <taxon>Clostridiaceae</taxon>
        <taxon>Clostridium</taxon>
    </lineage>
</organism>
<dbReference type="OrthoDB" id="9959359at2"/>
<dbReference type="EMBL" id="FQZB01000009">
    <property type="protein sequence ID" value="SHJ53831.1"/>
    <property type="molecule type" value="Genomic_DNA"/>
</dbReference>
<sequence>MEVTTEFINGKRKLVITRVSSGVDKSKELIRAVMPECTITFKDEVEEGGQA</sequence>
<keyword evidence="2" id="KW-1185">Reference proteome</keyword>
<gene>
    <name evidence="1" type="ORF">SAMN02745163_02094</name>
</gene>
<name>A0A1M6K4L1_9CLOT</name>
<reference evidence="1 2" key="1">
    <citation type="submission" date="2016-11" db="EMBL/GenBank/DDBJ databases">
        <authorList>
            <person name="Jaros S."/>
            <person name="Januszkiewicz K."/>
            <person name="Wedrychowicz H."/>
        </authorList>
    </citation>
    <scope>NUCLEOTIDE SEQUENCE [LARGE SCALE GENOMIC DNA]</scope>
    <source>
        <strain evidence="1 2">DSM 21758</strain>
    </source>
</reference>
<dbReference type="AlphaFoldDB" id="A0A1M6K4L1"/>
<protein>
    <submittedName>
        <fullName evidence="1">Uncharacterized protein</fullName>
    </submittedName>
</protein>
<dbReference type="RefSeq" id="WP_159433232.1">
    <property type="nucleotide sequence ID" value="NZ_FQZB01000009.1"/>
</dbReference>